<feature type="non-terminal residue" evidence="1">
    <location>
        <position position="1"/>
    </location>
</feature>
<sequence length="50" mass="5571">RVSVSVDPPLIAVERNLDTRARNSSITGSLTLRLSRMCQLPELPAFFSKQ</sequence>
<dbReference type="EMBL" id="JAWDGP010004066">
    <property type="protein sequence ID" value="KAK3768128.1"/>
    <property type="molecule type" value="Genomic_DNA"/>
</dbReference>
<organism evidence="1 2">
    <name type="scientific">Elysia crispata</name>
    <name type="common">lettuce slug</name>
    <dbReference type="NCBI Taxonomy" id="231223"/>
    <lineage>
        <taxon>Eukaryota</taxon>
        <taxon>Metazoa</taxon>
        <taxon>Spiralia</taxon>
        <taxon>Lophotrochozoa</taxon>
        <taxon>Mollusca</taxon>
        <taxon>Gastropoda</taxon>
        <taxon>Heterobranchia</taxon>
        <taxon>Euthyneura</taxon>
        <taxon>Panpulmonata</taxon>
        <taxon>Sacoglossa</taxon>
        <taxon>Placobranchoidea</taxon>
        <taxon>Plakobranchidae</taxon>
        <taxon>Elysia</taxon>
    </lineage>
</organism>
<dbReference type="Proteomes" id="UP001283361">
    <property type="component" value="Unassembled WGS sequence"/>
</dbReference>
<dbReference type="AlphaFoldDB" id="A0AAE0ZET3"/>
<name>A0AAE0ZET3_9GAST</name>
<evidence type="ECO:0000313" key="2">
    <source>
        <dbReference type="Proteomes" id="UP001283361"/>
    </source>
</evidence>
<proteinExistence type="predicted"/>
<keyword evidence="2" id="KW-1185">Reference proteome</keyword>
<protein>
    <submittedName>
        <fullName evidence="1">Uncharacterized protein</fullName>
    </submittedName>
</protein>
<comment type="caution">
    <text evidence="1">The sequence shown here is derived from an EMBL/GenBank/DDBJ whole genome shotgun (WGS) entry which is preliminary data.</text>
</comment>
<reference evidence="1" key="1">
    <citation type="journal article" date="2023" name="G3 (Bethesda)">
        <title>A reference genome for the long-term kleptoplast-retaining sea slug Elysia crispata morphotype clarki.</title>
        <authorList>
            <person name="Eastman K.E."/>
            <person name="Pendleton A.L."/>
            <person name="Shaikh M.A."/>
            <person name="Suttiyut T."/>
            <person name="Ogas R."/>
            <person name="Tomko P."/>
            <person name="Gavelis G."/>
            <person name="Widhalm J.R."/>
            <person name="Wisecaver J.H."/>
        </authorList>
    </citation>
    <scope>NUCLEOTIDE SEQUENCE</scope>
    <source>
        <strain evidence="1">ECLA1</strain>
    </source>
</reference>
<accession>A0AAE0ZET3</accession>
<evidence type="ECO:0000313" key="1">
    <source>
        <dbReference type="EMBL" id="KAK3768128.1"/>
    </source>
</evidence>
<gene>
    <name evidence="1" type="ORF">RRG08_010798</name>
</gene>